<reference evidence="6" key="1">
    <citation type="submission" date="2012-12" db="EMBL/GenBank/DDBJ databases">
        <authorList>
            <person name="Hellsten U."/>
            <person name="Grimwood J."/>
            <person name="Chapman J.A."/>
            <person name="Shapiro H."/>
            <person name="Aerts A."/>
            <person name="Otillar R.P."/>
            <person name="Terry A.Y."/>
            <person name="Boore J.L."/>
            <person name="Simakov O."/>
            <person name="Marletaz F."/>
            <person name="Cho S.-J."/>
            <person name="Edsinger-Gonzales E."/>
            <person name="Havlak P."/>
            <person name="Kuo D.-H."/>
            <person name="Larsson T."/>
            <person name="Lv J."/>
            <person name="Arendt D."/>
            <person name="Savage R."/>
            <person name="Osoegawa K."/>
            <person name="de Jong P."/>
            <person name="Lindberg D.R."/>
            <person name="Seaver E.C."/>
            <person name="Weisblat D.A."/>
            <person name="Putnam N.H."/>
            <person name="Grigoriev I.V."/>
            <person name="Rokhsar D.S."/>
        </authorList>
    </citation>
    <scope>NUCLEOTIDE SEQUENCE</scope>
</reference>
<dbReference type="KEGG" id="hro:HELRODRAFT_190944"/>
<evidence type="ECO:0000256" key="3">
    <source>
        <dbReference type="PROSITE-ProRule" id="PRU00087"/>
    </source>
</evidence>
<dbReference type="InterPro" id="IPR044801">
    <property type="entry name" value="Filamin"/>
</dbReference>
<feature type="repeat" description="Filamin" evidence="3">
    <location>
        <begin position="51"/>
        <end position="146"/>
    </location>
</feature>
<keyword evidence="2" id="KW-0677">Repeat</keyword>
<dbReference type="EnsemblMetazoa" id="HelroT190944">
    <property type="protein sequence ID" value="HelroP190944"/>
    <property type="gene ID" value="HelroG190944"/>
</dbReference>
<dbReference type="EMBL" id="KB096134">
    <property type="protein sequence ID" value="ESO08217.1"/>
    <property type="molecule type" value="Genomic_DNA"/>
</dbReference>
<dbReference type="PANTHER" id="PTHR38537:SF8">
    <property type="entry name" value="FILAMIN-A"/>
    <property type="match status" value="1"/>
</dbReference>
<proteinExistence type="inferred from homology"/>
<dbReference type="PROSITE" id="PS50194">
    <property type="entry name" value="FILAMIN_REPEAT"/>
    <property type="match status" value="9"/>
</dbReference>
<dbReference type="CTD" id="20211758"/>
<dbReference type="InParanoid" id="T1FSG1"/>
<gene>
    <name evidence="5" type="primary">20211758</name>
    <name evidence="4" type="ORF">HELRODRAFT_190944</name>
</gene>
<dbReference type="InterPro" id="IPR001298">
    <property type="entry name" value="Filamin/ABP280_rpt"/>
</dbReference>
<dbReference type="InterPro" id="IPR014756">
    <property type="entry name" value="Ig_E-set"/>
</dbReference>
<feature type="repeat" description="Filamin" evidence="3">
    <location>
        <begin position="615"/>
        <end position="706"/>
    </location>
</feature>
<evidence type="ECO:0000313" key="4">
    <source>
        <dbReference type="EMBL" id="ESO08217.1"/>
    </source>
</evidence>
<evidence type="ECO:0000256" key="1">
    <source>
        <dbReference type="ARBA" id="ARBA00009238"/>
    </source>
</evidence>
<dbReference type="SMART" id="SM00557">
    <property type="entry name" value="IG_FLMN"/>
    <property type="match status" value="8"/>
</dbReference>
<dbReference type="AlphaFoldDB" id="T1FSG1"/>
<dbReference type="SUPFAM" id="SSF81296">
    <property type="entry name" value="E set domains"/>
    <property type="match status" value="8"/>
</dbReference>
<dbReference type="GO" id="GO:0030036">
    <property type="term" value="P:actin cytoskeleton organization"/>
    <property type="evidence" value="ECO:0007669"/>
    <property type="project" value="InterPro"/>
</dbReference>
<name>T1FSG1_HELRO</name>
<dbReference type="InterPro" id="IPR013783">
    <property type="entry name" value="Ig-like_fold"/>
</dbReference>
<feature type="repeat" description="Filamin" evidence="3">
    <location>
        <begin position="13"/>
        <end position="48"/>
    </location>
</feature>
<keyword evidence="6" id="KW-1185">Reference proteome</keyword>
<dbReference type="InterPro" id="IPR017868">
    <property type="entry name" value="Filamin/ABP280_repeat-like"/>
</dbReference>
<organism evidence="5 6">
    <name type="scientific">Helobdella robusta</name>
    <name type="common">Californian leech</name>
    <dbReference type="NCBI Taxonomy" id="6412"/>
    <lineage>
        <taxon>Eukaryota</taxon>
        <taxon>Metazoa</taxon>
        <taxon>Spiralia</taxon>
        <taxon>Lophotrochozoa</taxon>
        <taxon>Annelida</taxon>
        <taxon>Clitellata</taxon>
        <taxon>Hirudinea</taxon>
        <taxon>Rhynchobdellida</taxon>
        <taxon>Glossiphoniidae</taxon>
        <taxon>Helobdella</taxon>
    </lineage>
</organism>
<dbReference type="HOGENOM" id="CLU_339581_0_0_1"/>
<dbReference type="Pfam" id="PF00630">
    <property type="entry name" value="Filamin"/>
    <property type="match status" value="6"/>
</dbReference>
<dbReference type="GO" id="GO:0051015">
    <property type="term" value="F:actin filament binding"/>
    <property type="evidence" value="ECO:0007669"/>
    <property type="project" value="InterPro"/>
</dbReference>
<protein>
    <submittedName>
        <fullName evidence="4 5">Uncharacterized protein</fullName>
    </submittedName>
</protein>
<feature type="repeat" description="Filamin" evidence="3">
    <location>
        <begin position="520"/>
        <end position="613"/>
    </location>
</feature>
<dbReference type="eggNOG" id="KOG0518">
    <property type="taxonomic scope" value="Eukaryota"/>
</dbReference>
<feature type="repeat" description="Filamin" evidence="3">
    <location>
        <begin position="738"/>
        <end position="833"/>
    </location>
</feature>
<dbReference type="Proteomes" id="UP000015101">
    <property type="component" value="Unassembled WGS sequence"/>
</dbReference>
<evidence type="ECO:0000256" key="2">
    <source>
        <dbReference type="ARBA" id="ARBA00022737"/>
    </source>
</evidence>
<feature type="repeat" description="Filamin" evidence="3">
    <location>
        <begin position="349"/>
        <end position="423"/>
    </location>
</feature>
<dbReference type="STRING" id="6412.T1FSG1"/>
<feature type="repeat" description="Filamin" evidence="3">
    <location>
        <begin position="234"/>
        <end position="325"/>
    </location>
</feature>
<accession>T1FSG1</accession>
<feature type="repeat" description="Filamin" evidence="3">
    <location>
        <begin position="144"/>
        <end position="233"/>
    </location>
</feature>
<reference evidence="4 6" key="2">
    <citation type="journal article" date="2013" name="Nature">
        <title>Insights into bilaterian evolution from three spiralian genomes.</title>
        <authorList>
            <person name="Simakov O."/>
            <person name="Marletaz F."/>
            <person name="Cho S.J."/>
            <person name="Edsinger-Gonzales E."/>
            <person name="Havlak P."/>
            <person name="Hellsten U."/>
            <person name="Kuo D.H."/>
            <person name="Larsson T."/>
            <person name="Lv J."/>
            <person name="Arendt D."/>
            <person name="Savage R."/>
            <person name="Osoegawa K."/>
            <person name="de Jong P."/>
            <person name="Grimwood J."/>
            <person name="Chapman J.A."/>
            <person name="Shapiro H."/>
            <person name="Aerts A."/>
            <person name="Otillar R.P."/>
            <person name="Terry A.Y."/>
            <person name="Boore J.L."/>
            <person name="Grigoriev I.V."/>
            <person name="Lindberg D.R."/>
            <person name="Seaver E.C."/>
            <person name="Weisblat D.A."/>
            <person name="Putnam N.H."/>
            <person name="Rokhsar D.S."/>
        </authorList>
    </citation>
    <scope>NUCLEOTIDE SEQUENCE</scope>
</reference>
<comment type="similarity">
    <text evidence="1">Belongs to the filamin family.</text>
</comment>
<dbReference type="OMA" id="PINCTEI"/>
<evidence type="ECO:0000313" key="6">
    <source>
        <dbReference type="Proteomes" id="UP000015101"/>
    </source>
</evidence>
<dbReference type="PANTHER" id="PTHR38537">
    <property type="entry name" value="JITTERBUG, ISOFORM N"/>
    <property type="match status" value="1"/>
</dbReference>
<dbReference type="Gene3D" id="2.60.40.10">
    <property type="entry name" value="Immunoglobulins"/>
    <property type="match status" value="9"/>
</dbReference>
<reference evidence="5" key="3">
    <citation type="submission" date="2015-06" db="UniProtKB">
        <authorList>
            <consortium name="EnsemblMetazoa"/>
        </authorList>
    </citation>
    <scope>IDENTIFICATION</scope>
</reference>
<dbReference type="GeneID" id="20211758"/>
<dbReference type="RefSeq" id="XP_009014006.1">
    <property type="nucleotide sequence ID" value="XM_009015758.1"/>
</dbReference>
<sequence length="834" mass="90386">MHTLPECLLVKADGSVTLKQLANEGGSYEMTMSLNDCQVEGSPIKVNVCPLDEDQKEILTVFGQGVSSALCGKTQEFFITLPFSCSPDQLNINMDGPSAVDIRARALETQDRVLRVEYVAFCPGEYSLCVTYKKEHVLGSPFTVKVAGEGRKKSYLTIHASSEYDLNVEAKDLKDISAVLTSPDNSNEQCQLTILENGNLALATFQPKAIGTYQVHVQQNSAPHPSSPISIKISEVGHANKVKVQGRLRQGQAGVWNDIKIDCSNAGYGELYLSIEGSHCTEFRSKSDSPKNHLIEYKPHEPGAYQMYILFNDEPVPGTPFLLEIGGQSSGKLRTVIQKHVSMSDVVQTGHDASLMLALPGLNSLEMEANIQSPGGLNELCEIRDHPNSMHEIKFKCLEVGLNVINIKKHGIHVPGSPVQYTVGKLPTLGLHKVHCSGLTLQRGVTQKRNYFNIYVHEAGPGLLSVAMDGPSKPELNLTNTGSGFVIGWYSVSKPGEYGLGIKFDNFHVCSSPMKIVVDDECKEAKLVTVHAMRDRGVEVERAATFEVHTNGAPGSLIIKTLSPSGIRGDVLMQSAEKDIYSCSFVPKENGVYYVEITLNGTHVTGSPFAVLVGKLGAEPSLVTTRGKGLEKGEVGKQCNFDVVTVNCGSGKLLVSIEGPAKVPINCTEIEDGYEYSYTPRYQGNYVISIKFCHVSIPGSPFLVNVTGHARSKKPDTVEISNIVIDTVEKKPGSKSRAFQGDASKVIAEGVGLKKGFVGRTANFKLDVKEAGQGLLGVSIMSSSGKPVRELNVKKQKPGLFQGTFVADEKGDHVMNVRWGKEDIPGSPFYIIVA</sequence>
<evidence type="ECO:0000313" key="5">
    <source>
        <dbReference type="EnsemblMetazoa" id="HelroP190944"/>
    </source>
</evidence>
<feature type="repeat" description="Filamin" evidence="3">
    <location>
        <begin position="426"/>
        <end position="518"/>
    </location>
</feature>
<dbReference type="OrthoDB" id="5334309at2759"/>
<dbReference type="EMBL" id="AMQM01003445">
    <property type="status" value="NOT_ANNOTATED_CDS"/>
    <property type="molecule type" value="Genomic_DNA"/>
</dbReference>